<dbReference type="InterPro" id="IPR001279">
    <property type="entry name" value="Metallo-B-lactamas"/>
</dbReference>
<feature type="domain" description="Metallo-beta-lactamase" evidence="1">
    <location>
        <begin position="37"/>
        <end position="238"/>
    </location>
</feature>
<dbReference type="InterPro" id="IPR036866">
    <property type="entry name" value="RibonucZ/Hydroxyglut_hydro"/>
</dbReference>
<dbReference type="Proteomes" id="UP000294360">
    <property type="component" value="Chromosome"/>
</dbReference>
<gene>
    <name evidence="2" type="ORF">MTUNDRAET4_1129</name>
</gene>
<dbReference type="KEGG" id="mtun:MTUNDRAET4_1129"/>
<dbReference type="PANTHER" id="PTHR42663:SF6">
    <property type="entry name" value="HYDROLASE C777.06C-RELATED"/>
    <property type="match status" value="1"/>
</dbReference>
<accession>A0A4U8YY99</accession>
<dbReference type="PANTHER" id="PTHR42663">
    <property type="entry name" value="HYDROLASE C777.06C-RELATED-RELATED"/>
    <property type="match status" value="1"/>
</dbReference>
<dbReference type="AlphaFoldDB" id="A0A4U8YY99"/>
<dbReference type="Gene3D" id="3.60.15.10">
    <property type="entry name" value="Ribonuclease Z/Hydroxyacylglutathione hydrolase-like"/>
    <property type="match status" value="1"/>
</dbReference>
<dbReference type="Pfam" id="PF12706">
    <property type="entry name" value="Lactamase_B_2"/>
    <property type="match status" value="1"/>
</dbReference>
<dbReference type="CDD" id="cd16279">
    <property type="entry name" value="metallo-hydrolase-like_MBL-fold"/>
    <property type="match status" value="1"/>
</dbReference>
<sequence length="273" mass="29962">MSLAITILGCGSSGGVPRVGQGWGACDPANPKNRRRRCSIFVEQTGPDGGKTDVLVDTSPDLREQLLALGVTKLDGILLTHAHADHTHGIDDVRPLVIMARRKIDLHMDEATSDVVRSNFGYIFATPPGSQYPPLLTERRLSPGVAVSILGPGGELDATPFRLEHGEMDALGFRFGNIVYSPDLNGIPEESIGYLEDLDLWIVDALRYMPHPSHFCLRETLDWITKLKPKRAILTNLHTDLDFEKLKAELPANVEPAYDGMRVTASGRFQTIS</sequence>
<evidence type="ECO:0000313" key="3">
    <source>
        <dbReference type="Proteomes" id="UP000294360"/>
    </source>
</evidence>
<dbReference type="EMBL" id="LR536450">
    <property type="protein sequence ID" value="VFU08022.1"/>
    <property type="molecule type" value="Genomic_DNA"/>
</dbReference>
<evidence type="ECO:0000313" key="2">
    <source>
        <dbReference type="EMBL" id="VFU08022.1"/>
    </source>
</evidence>
<protein>
    <submittedName>
        <fullName evidence="2">Phosphoribosyl 1,2-cyclic phosphodiesterase</fullName>
    </submittedName>
</protein>
<dbReference type="OrthoDB" id="9781189at2"/>
<proteinExistence type="predicted"/>
<dbReference type="RefSeq" id="WP_134487812.1">
    <property type="nucleotide sequence ID" value="NZ_CP139089.1"/>
</dbReference>
<dbReference type="SMART" id="SM00849">
    <property type="entry name" value="Lactamase_B"/>
    <property type="match status" value="1"/>
</dbReference>
<organism evidence="2 3">
    <name type="scientific">Methylocella tundrae</name>
    <dbReference type="NCBI Taxonomy" id="227605"/>
    <lineage>
        <taxon>Bacteria</taxon>
        <taxon>Pseudomonadati</taxon>
        <taxon>Pseudomonadota</taxon>
        <taxon>Alphaproteobacteria</taxon>
        <taxon>Hyphomicrobiales</taxon>
        <taxon>Beijerinckiaceae</taxon>
        <taxon>Methylocella</taxon>
    </lineage>
</organism>
<reference evidence="2 3" key="1">
    <citation type="submission" date="2019-03" db="EMBL/GenBank/DDBJ databases">
        <authorList>
            <person name="Kox A.R. M."/>
        </authorList>
    </citation>
    <scope>NUCLEOTIDE SEQUENCE [LARGE SCALE GENOMIC DNA]</scope>
    <source>
        <strain evidence="2">MTUNDRAET4 annotated genome</strain>
    </source>
</reference>
<evidence type="ECO:0000259" key="1">
    <source>
        <dbReference type="SMART" id="SM00849"/>
    </source>
</evidence>
<name>A0A4U8YY99_METTU</name>
<dbReference type="SUPFAM" id="SSF56281">
    <property type="entry name" value="Metallo-hydrolase/oxidoreductase"/>
    <property type="match status" value="1"/>
</dbReference>